<feature type="binding site" evidence="5">
    <location>
        <position position="172"/>
    </location>
    <ligand>
        <name>dimethylallyl phosphate</name>
        <dbReference type="ChEBI" id="CHEBI:88052"/>
    </ligand>
</feature>
<dbReference type="Proteomes" id="UP000399805">
    <property type="component" value="Unassembled WGS sequence"/>
</dbReference>
<evidence type="ECO:0000256" key="2">
    <source>
        <dbReference type="ARBA" id="ARBA00022630"/>
    </source>
</evidence>
<dbReference type="SUPFAM" id="SSF52507">
    <property type="entry name" value="Homo-oligomeric flavin-containing Cys decarboxylases, HFCD"/>
    <property type="match status" value="1"/>
</dbReference>
<evidence type="ECO:0000259" key="6">
    <source>
        <dbReference type="Pfam" id="PF02441"/>
    </source>
</evidence>
<proteinExistence type="inferred from homology"/>
<dbReference type="HAMAP" id="MF_01984">
    <property type="entry name" value="ubiX_pad"/>
    <property type="match status" value="1"/>
</dbReference>
<dbReference type="NCBIfam" id="TIGR00421">
    <property type="entry name" value="ubiX_pad"/>
    <property type="match status" value="1"/>
</dbReference>
<evidence type="ECO:0000313" key="7">
    <source>
        <dbReference type="EMBL" id="VVJ20823.1"/>
    </source>
</evidence>
<feature type="binding site" evidence="5">
    <location>
        <begin position="13"/>
        <end position="15"/>
    </location>
    <ligand>
        <name>FMN</name>
        <dbReference type="ChEBI" id="CHEBI:58210"/>
    </ligand>
</feature>
<comment type="catalytic activity">
    <reaction evidence="5">
        <text>dimethylallyl phosphate + FMNH2 = prenylated FMNH2 + phosphate</text>
        <dbReference type="Rhea" id="RHEA:37743"/>
        <dbReference type="ChEBI" id="CHEBI:43474"/>
        <dbReference type="ChEBI" id="CHEBI:57618"/>
        <dbReference type="ChEBI" id="CHEBI:87467"/>
        <dbReference type="ChEBI" id="CHEBI:88052"/>
        <dbReference type="EC" id="2.5.1.129"/>
    </reaction>
</comment>
<name>A0A6I8LW52_9PSEU</name>
<comment type="caution">
    <text evidence="5">Lacks conserved residue(s) required for the propagation of feature annotation.</text>
</comment>
<evidence type="ECO:0000256" key="1">
    <source>
        <dbReference type="ARBA" id="ARBA00022602"/>
    </source>
</evidence>
<feature type="binding site" evidence="5">
    <location>
        <position position="40"/>
    </location>
    <ligand>
        <name>FMN</name>
        <dbReference type="ChEBI" id="CHEBI:58210"/>
    </ligand>
</feature>
<evidence type="ECO:0000256" key="3">
    <source>
        <dbReference type="ARBA" id="ARBA00022643"/>
    </source>
</evidence>
<evidence type="ECO:0000313" key="8">
    <source>
        <dbReference type="Proteomes" id="UP000399805"/>
    </source>
</evidence>
<reference evidence="7 8" key="1">
    <citation type="submission" date="2019-09" db="EMBL/GenBank/DDBJ databases">
        <authorList>
            <person name="Leyn A S."/>
        </authorList>
    </citation>
    <scope>NUCLEOTIDE SEQUENCE [LARGE SCALE GENOMIC DNA]</scope>
    <source>
        <strain evidence="7">AA231_1</strain>
    </source>
</reference>
<dbReference type="AlphaFoldDB" id="A0A6I8LW52"/>
<dbReference type="InterPro" id="IPR036551">
    <property type="entry name" value="Flavin_trans-like"/>
</dbReference>
<keyword evidence="1 5" id="KW-0637">Prenyltransferase</keyword>
<dbReference type="InterPro" id="IPR003382">
    <property type="entry name" value="Flavoprotein"/>
</dbReference>
<keyword evidence="8" id="KW-1185">Reference proteome</keyword>
<comment type="similarity">
    <text evidence="5">Belongs to the UbiX/PAD1 family.</text>
</comment>
<sequence length="195" mass="21074">MTEPFRLVIGMSGSSGAIYGIRLLEILKGMPEVETHLVVTPAARQTIAFETDWTPDSVASLADVTYRPGDIAASISSGSFPIDAMIVLPCSVRSLGAIAWSQNDSLLVRAADVTLKERRKLVVALRETPLHLGHLRAMTQVTEMGGIIAPLMPAFYGRPATLGDLVDHQVGRLCDLLGIKPPDELVERWHGPSTH</sequence>
<dbReference type="Pfam" id="PF02441">
    <property type="entry name" value="Flavoprotein"/>
    <property type="match status" value="1"/>
</dbReference>
<dbReference type="RefSeq" id="WP_155545870.1">
    <property type="nucleotide sequence ID" value="NZ_CABVGP010000002.1"/>
</dbReference>
<dbReference type="EC" id="2.5.1.129" evidence="5"/>
<feature type="binding site" evidence="5">
    <location>
        <begin position="91"/>
        <end position="94"/>
    </location>
    <ligand>
        <name>FMN</name>
        <dbReference type="ChEBI" id="CHEBI:58210"/>
    </ligand>
</feature>
<comment type="function">
    <text evidence="5">Flavin prenyltransferase that catalyzes the synthesis of the prenylated FMN cofactor (prenyl-FMN) for 4-hydroxy-3-polyprenylbenzoic acid decarboxylase UbiD. The prenyltransferase is metal-independent and links a dimethylallyl moiety from dimethylallyl monophosphate (DMAP) to the flavin N5 and C6 atoms of FMN.</text>
</comment>
<feature type="domain" description="Flavoprotein" evidence="6">
    <location>
        <begin position="6"/>
        <end position="179"/>
    </location>
</feature>
<keyword evidence="2 5" id="KW-0285">Flavoprotein</keyword>
<dbReference type="Gene3D" id="3.40.50.1950">
    <property type="entry name" value="Flavin prenyltransferase-like"/>
    <property type="match status" value="1"/>
</dbReference>
<dbReference type="EMBL" id="CABVGP010000002">
    <property type="protein sequence ID" value="VVJ20823.1"/>
    <property type="molecule type" value="Genomic_DNA"/>
</dbReference>
<accession>A0A6I8LW52</accession>
<keyword evidence="3 5" id="KW-0288">FMN</keyword>
<feature type="binding site" evidence="5">
    <location>
        <position position="156"/>
    </location>
    <ligand>
        <name>dimethylallyl phosphate</name>
        <dbReference type="ChEBI" id="CHEBI:88052"/>
    </ligand>
</feature>
<gene>
    <name evidence="5" type="primary">ubiX</name>
    <name evidence="7" type="ORF">AA23TX_05844</name>
</gene>
<protein>
    <recommendedName>
        <fullName evidence="5">Flavin prenyltransferase UbiX</fullName>
        <ecNumber evidence="5">2.5.1.129</ecNumber>
    </recommendedName>
</protein>
<dbReference type="InterPro" id="IPR004507">
    <property type="entry name" value="UbiX-like"/>
</dbReference>
<evidence type="ECO:0000256" key="5">
    <source>
        <dbReference type="HAMAP-Rule" id="MF_01984"/>
    </source>
</evidence>
<dbReference type="NCBIfam" id="NF004685">
    <property type="entry name" value="PRK06029.1"/>
    <property type="match status" value="1"/>
</dbReference>
<dbReference type="GO" id="GO:0106141">
    <property type="term" value="F:flavin prenyltransferase activity"/>
    <property type="evidence" value="ECO:0007669"/>
    <property type="project" value="UniProtKB-EC"/>
</dbReference>
<organism evidence="7 8">
    <name type="scientific">Amycolatopsis camponoti</name>
    <dbReference type="NCBI Taxonomy" id="2606593"/>
    <lineage>
        <taxon>Bacteria</taxon>
        <taxon>Bacillati</taxon>
        <taxon>Actinomycetota</taxon>
        <taxon>Actinomycetes</taxon>
        <taxon>Pseudonocardiales</taxon>
        <taxon>Pseudonocardiaceae</taxon>
        <taxon>Amycolatopsis</taxon>
    </lineage>
</organism>
<keyword evidence="4 5" id="KW-0808">Transferase</keyword>
<feature type="binding site" evidence="5">
    <location>
        <position position="126"/>
    </location>
    <ligand>
        <name>FMN</name>
        <dbReference type="ChEBI" id="CHEBI:58210"/>
    </ligand>
</feature>
<evidence type="ECO:0000256" key="4">
    <source>
        <dbReference type="ARBA" id="ARBA00022679"/>
    </source>
</evidence>